<evidence type="ECO:0000259" key="11">
    <source>
        <dbReference type="PROSITE" id="PS50950"/>
    </source>
</evidence>
<evidence type="ECO:0000313" key="13">
    <source>
        <dbReference type="Proteomes" id="UP000215335"/>
    </source>
</evidence>
<proteinExistence type="inferred from homology"/>
<dbReference type="GO" id="GO:0008296">
    <property type="term" value="F:3'-5'-DNA exonuclease activity"/>
    <property type="evidence" value="ECO:0007669"/>
    <property type="project" value="TreeGrafter"/>
</dbReference>
<dbReference type="InterPro" id="IPR001130">
    <property type="entry name" value="TatD-like"/>
</dbReference>
<dbReference type="PROSITE" id="PS50950">
    <property type="entry name" value="ZF_THAP"/>
    <property type="match status" value="1"/>
</dbReference>
<evidence type="ECO:0000256" key="6">
    <source>
        <dbReference type="ARBA" id="ARBA00022833"/>
    </source>
</evidence>
<dbReference type="Proteomes" id="UP000215335">
    <property type="component" value="Unassembled WGS sequence"/>
</dbReference>
<keyword evidence="7 10" id="KW-0238">DNA-binding</keyword>
<evidence type="ECO:0000256" key="9">
    <source>
        <dbReference type="ARBA" id="ARBA00045223"/>
    </source>
</evidence>
<dbReference type="CDD" id="cd01310">
    <property type="entry name" value="TatD_DNAse"/>
    <property type="match status" value="1"/>
</dbReference>
<dbReference type="Gene3D" id="3.20.20.140">
    <property type="entry name" value="Metal-dependent hydrolases"/>
    <property type="match status" value="1"/>
</dbReference>
<evidence type="ECO:0000256" key="7">
    <source>
        <dbReference type="ARBA" id="ARBA00023125"/>
    </source>
</evidence>
<dbReference type="OrthoDB" id="6079689at2759"/>
<evidence type="ECO:0000256" key="1">
    <source>
        <dbReference type="ARBA" id="ARBA00009275"/>
    </source>
</evidence>
<accession>A0A232EV92</accession>
<comment type="caution">
    <text evidence="12">The sequence shown here is derived from an EMBL/GenBank/DDBJ whole genome shotgun (WGS) entry which is preliminary data.</text>
</comment>
<keyword evidence="13" id="KW-1185">Reference proteome</keyword>
<dbReference type="InterPro" id="IPR032466">
    <property type="entry name" value="Metal_Hydrolase"/>
</dbReference>
<dbReference type="GO" id="GO:0003677">
    <property type="term" value="F:DNA binding"/>
    <property type="evidence" value="ECO:0007669"/>
    <property type="project" value="UniProtKB-UniRule"/>
</dbReference>
<gene>
    <name evidence="12" type="ORF">TSAR_016104</name>
</gene>
<keyword evidence="3" id="KW-0479">Metal-binding</keyword>
<keyword evidence="4 10" id="KW-0863">Zinc-finger</keyword>
<protein>
    <recommendedName>
        <fullName evidence="8">Deoxyribonuclease TATDN1</fullName>
    </recommendedName>
</protein>
<dbReference type="AlphaFoldDB" id="A0A232EV92"/>
<keyword evidence="5" id="KW-0378">Hydrolase</keyword>
<dbReference type="SUPFAM" id="SSF51556">
    <property type="entry name" value="Metallo-dependent hydrolases"/>
    <property type="match status" value="1"/>
</dbReference>
<dbReference type="InterPro" id="IPR018228">
    <property type="entry name" value="DNase_TatD-rel_CS"/>
</dbReference>
<dbReference type="PROSITE" id="PS01091">
    <property type="entry name" value="TATD_3"/>
    <property type="match status" value="1"/>
</dbReference>
<dbReference type="Pfam" id="PF01026">
    <property type="entry name" value="TatD_DNase"/>
    <property type="match status" value="1"/>
</dbReference>
<dbReference type="SUPFAM" id="SSF57716">
    <property type="entry name" value="Glucocorticoid receptor-like (DNA-binding domain)"/>
    <property type="match status" value="1"/>
</dbReference>
<name>A0A232EV92_9HYME</name>
<dbReference type="PROSITE" id="PS01090">
    <property type="entry name" value="TATD_2"/>
    <property type="match status" value="1"/>
</dbReference>
<evidence type="ECO:0000313" key="12">
    <source>
        <dbReference type="EMBL" id="OXU22255.1"/>
    </source>
</evidence>
<feature type="domain" description="THAP-type" evidence="11">
    <location>
        <begin position="23"/>
        <end position="108"/>
    </location>
</feature>
<sequence>MSFAASVKILIRKNKKCSEKRGAYRKCCLVWCNNSERNNRDLHFYRFPSRPCEAVRKMIWLLAAGRGSEINPDKDWRPIESSRVCSAHFEGGKKSNDPRKTSYNPTIFPKIHGKQKSDQARCKRLNAQNQEELAPLKINTYFLYGEQSITDFIEICTGDIDNTAHDIGANLTDSMYQGIYNGSQKHQPDLDKVLERSWNNNLSKIIITAGSLEESKKALEIAKTDDRLFSTVGCHPTRCNEFEESGDPEAYLDSLCELALNNKNKIIAIGEMGLDYDRLQFCSKETQKKYFEMQLSLCSTLKLPMFLHCRNAAEDFVRILREHKDRLTAGVVHSFDGNTEDAYSISLKTEENLFVVTTIPSDRLVIETDCPWCEVRPTHASAKDVVTQFPSVKKEKWQPDRMVKGRNEPCNIVQILEILASVRDEEEEYLCNQIYKNTMKLFFPYEL</sequence>
<evidence type="ECO:0000256" key="5">
    <source>
        <dbReference type="ARBA" id="ARBA00022801"/>
    </source>
</evidence>
<keyword evidence="2" id="KW-0540">Nuclease</keyword>
<dbReference type="STRING" id="543379.A0A232EV92"/>
<evidence type="ECO:0000256" key="3">
    <source>
        <dbReference type="ARBA" id="ARBA00022723"/>
    </source>
</evidence>
<dbReference type="GO" id="GO:0005829">
    <property type="term" value="C:cytosol"/>
    <property type="evidence" value="ECO:0007669"/>
    <property type="project" value="TreeGrafter"/>
</dbReference>
<dbReference type="Pfam" id="PF05485">
    <property type="entry name" value="THAP"/>
    <property type="match status" value="1"/>
</dbReference>
<dbReference type="PANTHER" id="PTHR10060">
    <property type="entry name" value="TATD FAMILY DEOXYRIBONUCLEASE"/>
    <property type="match status" value="1"/>
</dbReference>
<evidence type="ECO:0000256" key="2">
    <source>
        <dbReference type="ARBA" id="ARBA00022722"/>
    </source>
</evidence>
<reference evidence="12 13" key="1">
    <citation type="journal article" date="2017" name="Curr. Biol.">
        <title>The Evolution of Venom by Co-option of Single-Copy Genes.</title>
        <authorList>
            <person name="Martinson E.O."/>
            <person name="Mrinalini"/>
            <person name="Kelkar Y.D."/>
            <person name="Chang C.H."/>
            <person name="Werren J.H."/>
        </authorList>
    </citation>
    <scope>NUCLEOTIDE SEQUENCE [LARGE SCALE GENOMIC DNA]</scope>
    <source>
        <strain evidence="12 13">Alberta</strain>
        <tissue evidence="12">Whole body</tissue>
    </source>
</reference>
<evidence type="ECO:0000256" key="4">
    <source>
        <dbReference type="ARBA" id="ARBA00022771"/>
    </source>
</evidence>
<evidence type="ECO:0000256" key="8">
    <source>
        <dbReference type="ARBA" id="ARBA00039767"/>
    </source>
</evidence>
<dbReference type="InterPro" id="IPR006612">
    <property type="entry name" value="THAP_Znf"/>
</dbReference>
<comment type="similarity">
    <text evidence="1">Belongs to the metallo-dependent hydrolases superfamily. TatD-type hydrolase family.</text>
</comment>
<dbReference type="PANTHER" id="PTHR10060:SF15">
    <property type="entry name" value="DEOXYRIBONUCLEASE TATDN1"/>
    <property type="match status" value="1"/>
</dbReference>
<dbReference type="InterPro" id="IPR050891">
    <property type="entry name" value="TatD-type_Hydrolase"/>
</dbReference>
<organism evidence="12 13">
    <name type="scientific">Trichomalopsis sarcophagae</name>
    <dbReference type="NCBI Taxonomy" id="543379"/>
    <lineage>
        <taxon>Eukaryota</taxon>
        <taxon>Metazoa</taxon>
        <taxon>Ecdysozoa</taxon>
        <taxon>Arthropoda</taxon>
        <taxon>Hexapoda</taxon>
        <taxon>Insecta</taxon>
        <taxon>Pterygota</taxon>
        <taxon>Neoptera</taxon>
        <taxon>Endopterygota</taxon>
        <taxon>Hymenoptera</taxon>
        <taxon>Apocrita</taxon>
        <taxon>Proctotrupomorpha</taxon>
        <taxon>Chalcidoidea</taxon>
        <taxon>Pteromalidae</taxon>
        <taxon>Pteromalinae</taxon>
        <taxon>Trichomalopsis</taxon>
    </lineage>
</organism>
<dbReference type="GO" id="GO:0008270">
    <property type="term" value="F:zinc ion binding"/>
    <property type="evidence" value="ECO:0007669"/>
    <property type="project" value="UniProtKB-KW"/>
</dbReference>
<comment type="function">
    <text evidence="9">Deoxyribonuclease which catalyzes (in vitro) the decatenation of kinetoplast DNA, which are circular DNA catenated to each other, producing linear DNA molecules. Plays an important role in chromosomal segregation and cell cycle progression during eye development probably via its DNA decatenation activity.</text>
</comment>
<dbReference type="SMART" id="SM00980">
    <property type="entry name" value="THAP"/>
    <property type="match status" value="1"/>
</dbReference>
<dbReference type="EMBL" id="NNAY01002039">
    <property type="protein sequence ID" value="OXU22255.1"/>
    <property type="molecule type" value="Genomic_DNA"/>
</dbReference>
<evidence type="ECO:0000256" key="10">
    <source>
        <dbReference type="PROSITE-ProRule" id="PRU00309"/>
    </source>
</evidence>
<keyword evidence="6" id="KW-0862">Zinc</keyword>